<dbReference type="GO" id="GO:0016787">
    <property type="term" value="F:hydrolase activity"/>
    <property type="evidence" value="ECO:0007669"/>
    <property type="project" value="UniProtKB-KW"/>
</dbReference>
<dbReference type="AlphaFoldDB" id="A0A9K3N2F0"/>
<gene>
    <name evidence="1" type="ORF">HanXRQr2_Chr11g0518781</name>
</gene>
<sequence length="138" mass="15080">MVLDSASLEAEASSGSVLGRTAEMTANVLRKCKFALFLIDARDGLQPMDLDVGKWLRKHAPEVKIITVMNKAESLDDGLGSASEARTLRFGDHVALSAETGLGMNDLHQVRMPSLEQQHMLLQTVRGKSSLSTLNFRK</sequence>
<organism evidence="1 2">
    <name type="scientific">Helianthus annuus</name>
    <name type="common">Common sunflower</name>
    <dbReference type="NCBI Taxonomy" id="4232"/>
    <lineage>
        <taxon>Eukaryota</taxon>
        <taxon>Viridiplantae</taxon>
        <taxon>Streptophyta</taxon>
        <taxon>Embryophyta</taxon>
        <taxon>Tracheophyta</taxon>
        <taxon>Spermatophyta</taxon>
        <taxon>Magnoliopsida</taxon>
        <taxon>eudicotyledons</taxon>
        <taxon>Gunneridae</taxon>
        <taxon>Pentapetalae</taxon>
        <taxon>asterids</taxon>
        <taxon>campanulids</taxon>
        <taxon>Asterales</taxon>
        <taxon>Asteraceae</taxon>
        <taxon>Asteroideae</taxon>
        <taxon>Heliantheae alliance</taxon>
        <taxon>Heliantheae</taxon>
        <taxon>Helianthus</taxon>
    </lineage>
</organism>
<evidence type="ECO:0000313" key="2">
    <source>
        <dbReference type="Proteomes" id="UP000215914"/>
    </source>
</evidence>
<comment type="caution">
    <text evidence="1">The sequence shown here is derived from an EMBL/GenBank/DDBJ whole genome shotgun (WGS) entry which is preliminary data.</text>
</comment>
<keyword evidence="2" id="KW-1185">Reference proteome</keyword>
<dbReference type="Proteomes" id="UP000215914">
    <property type="component" value="Unassembled WGS sequence"/>
</dbReference>
<accession>A0A9K3N2F0</accession>
<protein>
    <submittedName>
        <fullName evidence="1">P-loop containing nucleoside triphosphate hydrolase</fullName>
    </submittedName>
</protein>
<keyword evidence="1" id="KW-0378">Hydrolase</keyword>
<reference evidence="1" key="2">
    <citation type="submission" date="2020-06" db="EMBL/GenBank/DDBJ databases">
        <title>Helianthus annuus Genome sequencing and assembly Release 2.</title>
        <authorList>
            <person name="Gouzy J."/>
            <person name="Langlade N."/>
            <person name="Munos S."/>
        </authorList>
    </citation>
    <scope>NUCLEOTIDE SEQUENCE</scope>
    <source>
        <tissue evidence="1">Leaves</tissue>
    </source>
</reference>
<name>A0A9K3N2F0_HELAN</name>
<evidence type="ECO:0000313" key="1">
    <source>
        <dbReference type="EMBL" id="KAF5784370.1"/>
    </source>
</evidence>
<dbReference type="SUPFAM" id="SSF52540">
    <property type="entry name" value="P-loop containing nucleoside triphosphate hydrolases"/>
    <property type="match status" value="1"/>
</dbReference>
<dbReference type="PANTHER" id="PTHR43834:SF6">
    <property type="entry name" value="GTPASE DER"/>
    <property type="match status" value="1"/>
</dbReference>
<dbReference type="Gramene" id="mRNA:HanXRQr2_Chr11g0518781">
    <property type="protein sequence ID" value="mRNA:HanXRQr2_Chr11g0518781"/>
    <property type="gene ID" value="HanXRQr2_Chr11g0518781"/>
</dbReference>
<dbReference type="Gene3D" id="3.40.50.300">
    <property type="entry name" value="P-loop containing nucleotide triphosphate hydrolases"/>
    <property type="match status" value="1"/>
</dbReference>
<proteinExistence type="predicted"/>
<dbReference type="InterPro" id="IPR027417">
    <property type="entry name" value="P-loop_NTPase"/>
</dbReference>
<dbReference type="PANTHER" id="PTHR43834">
    <property type="entry name" value="GTPASE DER"/>
    <property type="match status" value="1"/>
</dbReference>
<reference evidence="1" key="1">
    <citation type="journal article" date="2017" name="Nature">
        <title>The sunflower genome provides insights into oil metabolism, flowering and Asterid evolution.</title>
        <authorList>
            <person name="Badouin H."/>
            <person name="Gouzy J."/>
            <person name="Grassa C.J."/>
            <person name="Murat F."/>
            <person name="Staton S.E."/>
            <person name="Cottret L."/>
            <person name="Lelandais-Briere C."/>
            <person name="Owens G.L."/>
            <person name="Carrere S."/>
            <person name="Mayjonade B."/>
            <person name="Legrand L."/>
            <person name="Gill N."/>
            <person name="Kane N.C."/>
            <person name="Bowers J.E."/>
            <person name="Hubner S."/>
            <person name="Bellec A."/>
            <person name="Berard A."/>
            <person name="Berges H."/>
            <person name="Blanchet N."/>
            <person name="Boniface M.C."/>
            <person name="Brunel D."/>
            <person name="Catrice O."/>
            <person name="Chaidir N."/>
            <person name="Claudel C."/>
            <person name="Donnadieu C."/>
            <person name="Faraut T."/>
            <person name="Fievet G."/>
            <person name="Helmstetter N."/>
            <person name="King M."/>
            <person name="Knapp S.J."/>
            <person name="Lai Z."/>
            <person name="Le Paslier M.C."/>
            <person name="Lippi Y."/>
            <person name="Lorenzon L."/>
            <person name="Mandel J.R."/>
            <person name="Marage G."/>
            <person name="Marchand G."/>
            <person name="Marquand E."/>
            <person name="Bret-Mestries E."/>
            <person name="Morien E."/>
            <person name="Nambeesan S."/>
            <person name="Nguyen T."/>
            <person name="Pegot-Espagnet P."/>
            <person name="Pouilly N."/>
            <person name="Raftis F."/>
            <person name="Sallet E."/>
            <person name="Schiex T."/>
            <person name="Thomas J."/>
            <person name="Vandecasteele C."/>
            <person name="Vares D."/>
            <person name="Vear F."/>
            <person name="Vautrin S."/>
            <person name="Crespi M."/>
            <person name="Mangin B."/>
            <person name="Burke J.M."/>
            <person name="Salse J."/>
            <person name="Munos S."/>
            <person name="Vincourt P."/>
            <person name="Rieseberg L.H."/>
            <person name="Langlade N.B."/>
        </authorList>
    </citation>
    <scope>NUCLEOTIDE SEQUENCE</scope>
    <source>
        <tissue evidence="1">Leaves</tissue>
    </source>
</reference>
<dbReference type="EMBL" id="MNCJ02000326">
    <property type="protein sequence ID" value="KAF5784370.1"/>
    <property type="molecule type" value="Genomic_DNA"/>
</dbReference>